<keyword evidence="2" id="KW-0812">Transmembrane</keyword>
<evidence type="ECO:0000256" key="1">
    <source>
        <dbReference type="SAM" id="MobiDB-lite"/>
    </source>
</evidence>
<keyword evidence="2" id="KW-0472">Membrane</keyword>
<sequence length="153" mass="16186">MSFNEQPQVPPMPSAPQPAPDMQRTLRELSDPKVKVGNLGVSVAAVTTVVAAVLAIIAMFLPCVTVSVGGFFSQTVSLIQGDGWIVLILAIAVAVLAVVRQALAAFVVAVLNFLLWLFETINTGHVAGEASSYSDLVQLKVSYGAGYWLWAVT</sequence>
<gene>
    <name evidence="3" type="ORF">B1400_1764</name>
</gene>
<proteinExistence type="predicted"/>
<feature type="compositionally biased region" description="Pro residues" evidence="1">
    <location>
        <begin position="8"/>
        <end position="19"/>
    </location>
</feature>
<evidence type="ECO:0000256" key="2">
    <source>
        <dbReference type="SAM" id="Phobius"/>
    </source>
</evidence>
<name>A0A2A2ED10_9BIFI</name>
<feature type="region of interest" description="Disordered" evidence="1">
    <location>
        <begin position="1"/>
        <end position="23"/>
    </location>
</feature>
<accession>A0A2A2ED10</accession>
<evidence type="ECO:0000313" key="3">
    <source>
        <dbReference type="EMBL" id="PAU66847.1"/>
    </source>
</evidence>
<dbReference type="AlphaFoldDB" id="A0A2A2ED10"/>
<dbReference type="Proteomes" id="UP000217986">
    <property type="component" value="Unassembled WGS sequence"/>
</dbReference>
<comment type="caution">
    <text evidence="3">The sequence shown here is derived from an EMBL/GenBank/DDBJ whole genome shotgun (WGS) entry which is preliminary data.</text>
</comment>
<feature type="non-terminal residue" evidence="3">
    <location>
        <position position="153"/>
    </location>
</feature>
<evidence type="ECO:0000313" key="4">
    <source>
        <dbReference type="Proteomes" id="UP000217986"/>
    </source>
</evidence>
<protein>
    <submittedName>
        <fullName evidence="3">Uncharacterized protein</fullName>
    </submittedName>
</protein>
<feature type="transmembrane region" description="Helical" evidence="2">
    <location>
        <begin position="84"/>
        <end position="117"/>
    </location>
</feature>
<keyword evidence="4" id="KW-1185">Reference proteome</keyword>
<feature type="transmembrane region" description="Helical" evidence="2">
    <location>
        <begin position="39"/>
        <end position="72"/>
    </location>
</feature>
<dbReference type="EMBL" id="MVOG01000055">
    <property type="protein sequence ID" value="PAU66847.1"/>
    <property type="molecule type" value="Genomic_DNA"/>
</dbReference>
<organism evidence="3 4">
    <name type="scientific">Bifidobacterium italicum</name>
    <dbReference type="NCBI Taxonomy" id="1960968"/>
    <lineage>
        <taxon>Bacteria</taxon>
        <taxon>Bacillati</taxon>
        <taxon>Actinomycetota</taxon>
        <taxon>Actinomycetes</taxon>
        <taxon>Bifidobacteriales</taxon>
        <taxon>Bifidobacteriaceae</taxon>
        <taxon>Bifidobacterium</taxon>
    </lineage>
</organism>
<reference evidence="3 4" key="1">
    <citation type="journal article" date="2017" name="ISME J.">
        <title>Unveiling bifidobacterial biogeography across the mammalian branch of the tree of life.</title>
        <authorList>
            <person name="Milani C."/>
            <person name="Mangifesta M."/>
            <person name="Mancabelli L."/>
            <person name="Lugli G.A."/>
            <person name="James K."/>
            <person name="Duranti S."/>
            <person name="Turroni F."/>
            <person name="Ferrario C."/>
            <person name="Ossiprandi M.C."/>
            <person name="van Sinderen D."/>
            <person name="Ventura M."/>
        </authorList>
    </citation>
    <scope>NUCLEOTIDE SEQUENCE [LARGE SCALE GENOMIC DNA]</scope>
    <source>
        <strain evidence="3 4">70</strain>
    </source>
</reference>
<keyword evidence="2" id="KW-1133">Transmembrane helix</keyword>